<proteinExistence type="predicted"/>
<dbReference type="InterPro" id="IPR053853">
    <property type="entry name" value="FitA-like_RHH"/>
</dbReference>
<dbReference type="InterPro" id="IPR010985">
    <property type="entry name" value="Ribbon_hlx_hlx"/>
</dbReference>
<gene>
    <name evidence="2" type="ORF">SAMN05660964_03116</name>
</gene>
<name>A0A1H4FTS0_9GAMM</name>
<evidence type="ECO:0000313" key="2">
    <source>
        <dbReference type="EMBL" id="SEB00541.1"/>
    </source>
</evidence>
<dbReference type="RefSeq" id="WP_093070088.1">
    <property type="nucleotide sequence ID" value="NZ_FNQP01000024.1"/>
</dbReference>
<dbReference type="AlphaFoldDB" id="A0A1H4FTS0"/>
<organism evidence="2 3">
    <name type="scientific">Thiothrix caldifontis</name>
    <dbReference type="NCBI Taxonomy" id="525918"/>
    <lineage>
        <taxon>Bacteria</taxon>
        <taxon>Pseudomonadati</taxon>
        <taxon>Pseudomonadota</taxon>
        <taxon>Gammaproteobacteria</taxon>
        <taxon>Thiotrichales</taxon>
        <taxon>Thiotrichaceae</taxon>
        <taxon>Thiothrix</taxon>
    </lineage>
</organism>
<dbReference type="InterPro" id="IPR013321">
    <property type="entry name" value="Arc_rbn_hlx_hlx"/>
</dbReference>
<reference evidence="2 3" key="1">
    <citation type="submission" date="2016-10" db="EMBL/GenBank/DDBJ databases">
        <authorList>
            <person name="de Groot N.N."/>
        </authorList>
    </citation>
    <scope>NUCLEOTIDE SEQUENCE [LARGE SCALE GENOMIC DNA]</scope>
    <source>
        <strain evidence="2 3">DSM 21228</strain>
    </source>
</reference>
<dbReference type="Pfam" id="PF22513">
    <property type="entry name" value="FitA-like_RHH"/>
    <property type="match status" value="1"/>
</dbReference>
<dbReference type="GO" id="GO:0006355">
    <property type="term" value="P:regulation of DNA-templated transcription"/>
    <property type="evidence" value="ECO:0007669"/>
    <property type="project" value="InterPro"/>
</dbReference>
<dbReference type="STRING" id="525918.SAMN05660964_03116"/>
<sequence>MAMLTIRNLDDDLKAQLRIRAAQHGLSMEEEVRRILQQILSPQTPQKGFGTRVHQRVMALTGGVDLVLPVRSSPRAAPDFSGDQA</sequence>
<evidence type="ECO:0000259" key="1">
    <source>
        <dbReference type="Pfam" id="PF22513"/>
    </source>
</evidence>
<dbReference type="SUPFAM" id="SSF47598">
    <property type="entry name" value="Ribbon-helix-helix"/>
    <property type="match status" value="1"/>
</dbReference>
<keyword evidence="3" id="KW-1185">Reference proteome</keyword>
<dbReference type="Proteomes" id="UP000199397">
    <property type="component" value="Unassembled WGS sequence"/>
</dbReference>
<dbReference type="OrthoDB" id="2389872at2"/>
<dbReference type="Gene3D" id="1.10.1220.10">
    <property type="entry name" value="Met repressor-like"/>
    <property type="match status" value="1"/>
</dbReference>
<accession>A0A1H4FTS0</accession>
<feature type="domain" description="Antitoxin FitA-like ribbon-helix-helix" evidence="1">
    <location>
        <begin position="2"/>
        <end position="38"/>
    </location>
</feature>
<protein>
    <recommendedName>
        <fullName evidence="1">Antitoxin FitA-like ribbon-helix-helix domain-containing protein</fullName>
    </recommendedName>
</protein>
<dbReference type="EMBL" id="FNQP01000024">
    <property type="protein sequence ID" value="SEB00541.1"/>
    <property type="molecule type" value="Genomic_DNA"/>
</dbReference>
<evidence type="ECO:0000313" key="3">
    <source>
        <dbReference type="Proteomes" id="UP000199397"/>
    </source>
</evidence>